<dbReference type="EnsemblPlants" id="TuG1812G0200000071.01.T01">
    <property type="protein sequence ID" value="TuG1812G0200000071.01.T01.cds309502"/>
    <property type="gene ID" value="TuG1812G0200000071.01"/>
</dbReference>
<dbReference type="InterPro" id="IPR011009">
    <property type="entry name" value="Kinase-like_dom_sf"/>
</dbReference>
<dbReference type="PROSITE" id="PS50011">
    <property type="entry name" value="PROTEIN_KINASE_DOM"/>
    <property type="match status" value="1"/>
</dbReference>
<dbReference type="Gene3D" id="3.30.200.20">
    <property type="entry name" value="Phosphorylase Kinase, domain 1"/>
    <property type="match status" value="1"/>
</dbReference>
<keyword evidence="2" id="KW-0808">Transferase</keyword>
<dbReference type="FunFam" id="1.10.510.10:FF:000227">
    <property type="entry name" value="Serine/threonine-protein kinase"/>
    <property type="match status" value="1"/>
</dbReference>
<evidence type="ECO:0000256" key="10">
    <source>
        <dbReference type="PROSITE-ProRule" id="PRU10141"/>
    </source>
</evidence>
<evidence type="ECO:0000256" key="3">
    <source>
        <dbReference type="ARBA" id="ARBA00022692"/>
    </source>
</evidence>
<name>A0A8R7P8P8_TRIUA</name>
<dbReference type="PROSITE" id="PS00108">
    <property type="entry name" value="PROTEIN_KINASE_ST"/>
    <property type="match status" value="1"/>
</dbReference>
<dbReference type="GO" id="GO:0005524">
    <property type="term" value="F:ATP binding"/>
    <property type="evidence" value="ECO:0007669"/>
    <property type="project" value="UniProtKB-UniRule"/>
</dbReference>
<evidence type="ECO:0000256" key="4">
    <source>
        <dbReference type="ARBA" id="ARBA00022729"/>
    </source>
</evidence>
<dbReference type="Proteomes" id="UP000015106">
    <property type="component" value="Chromosome 2"/>
</dbReference>
<evidence type="ECO:0000256" key="6">
    <source>
        <dbReference type="ARBA" id="ARBA00022777"/>
    </source>
</evidence>
<sequence>MIFREDSVGITSFRYLDLQHATKNFSEKLGAGGFGSVFKGFLNDSCAIAVKRLDGSRQGEKQFRAEVRSIGIIQHVNLVKLIGFCTERDSRLLVYEHMQNRSLDSHLFQSNHTEMKLTWTIRYQIALGVAKGLVYLHDSCQDCIIHCDIKPENIVLDASFVPKIADFGMAKFLGRDFSRVLTTMRGTVGYLAPEWISGTVITAKVDVYSYGMILLELISGRRNSGVNSTSDIDVIYFPVLVATKLHKGDVGSLVDQNLHGDISLEQVERAFKVACWCIQDHEFDRPSMAEVVQYLEGFLEVDIPPVPRFLQAIA</sequence>
<dbReference type="SMART" id="SM00220">
    <property type="entry name" value="S_TKc"/>
    <property type="match status" value="1"/>
</dbReference>
<dbReference type="PROSITE" id="PS00107">
    <property type="entry name" value="PROTEIN_KINASE_ATP"/>
    <property type="match status" value="1"/>
</dbReference>
<protein>
    <recommendedName>
        <fullName evidence="12">Protein kinase domain-containing protein</fullName>
    </recommendedName>
</protein>
<organism evidence="13 14">
    <name type="scientific">Triticum urartu</name>
    <name type="common">Red wild einkorn</name>
    <name type="synonym">Crithodium urartu</name>
    <dbReference type="NCBI Taxonomy" id="4572"/>
    <lineage>
        <taxon>Eukaryota</taxon>
        <taxon>Viridiplantae</taxon>
        <taxon>Streptophyta</taxon>
        <taxon>Embryophyta</taxon>
        <taxon>Tracheophyta</taxon>
        <taxon>Spermatophyta</taxon>
        <taxon>Magnoliopsida</taxon>
        <taxon>Liliopsida</taxon>
        <taxon>Poales</taxon>
        <taxon>Poaceae</taxon>
        <taxon>BOP clade</taxon>
        <taxon>Pooideae</taxon>
        <taxon>Triticodae</taxon>
        <taxon>Triticeae</taxon>
        <taxon>Triticinae</taxon>
        <taxon>Triticum</taxon>
    </lineage>
</organism>
<feature type="binding site" evidence="10">
    <location>
        <position position="51"/>
    </location>
    <ligand>
        <name>ATP</name>
        <dbReference type="ChEBI" id="CHEBI:30616"/>
    </ligand>
</feature>
<dbReference type="InterPro" id="IPR017441">
    <property type="entry name" value="Protein_kinase_ATP_BS"/>
</dbReference>
<keyword evidence="8" id="KW-1133">Transmembrane helix</keyword>
<dbReference type="Gramene" id="TuG1812G0200000071.01.T01">
    <property type="protein sequence ID" value="TuG1812G0200000071.01.T01.cds309502"/>
    <property type="gene ID" value="TuG1812G0200000071.01"/>
</dbReference>
<keyword evidence="14" id="KW-1185">Reference proteome</keyword>
<keyword evidence="5 10" id="KW-0547">Nucleotide-binding</keyword>
<keyword evidence="7 10" id="KW-0067">ATP-binding</keyword>
<keyword evidence="3" id="KW-0812">Transmembrane</keyword>
<proteinExistence type="inferred from homology"/>
<reference evidence="13" key="3">
    <citation type="submission" date="2022-06" db="UniProtKB">
        <authorList>
            <consortium name="EnsemblPlants"/>
        </authorList>
    </citation>
    <scope>IDENTIFICATION</scope>
</reference>
<evidence type="ECO:0000256" key="11">
    <source>
        <dbReference type="RuleBase" id="RU000304"/>
    </source>
</evidence>
<evidence type="ECO:0000313" key="14">
    <source>
        <dbReference type="Proteomes" id="UP000015106"/>
    </source>
</evidence>
<dbReference type="AlphaFoldDB" id="A0A8R7P8P8"/>
<keyword evidence="4" id="KW-0732">Signal</keyword>
<evidence type="ECO:0000259" key="12">
    <source>
        <dbReference type="PROSITE" id="PS50011"/>
    </source>
</evidence>
<dbReference type="FunFam" id="3.30.200.20:FF:000250">
    <property type="entry name" value="Serine/threonine-protein kinase"/>
    <property type="match status" value="1"/>
</dbReference>
<keyword evidence="6" id="KW-0418">Kinase</keyword>
<dbReference type="InterPro" id="IPR008271">
    <property type="entry name" value="Ser/Thr_kinase_AS"/>
</dbReference>
<keyword evidence="11" id="KW-0723">Serine/threonine-protein kinase</keyword>
<dbReference type="SUPFAM" id="SSF56112">
    <property type="entry name" value="Protein kinase-like (PK-like)"/>
    <property type="match status" value="1"/>
</dbReference>
<evidence type="ECO:0000256" key="7">
    <source>
        <dbReference type="ARBA" id="ARBA00022840"/>
    </source>
</evidence>
<comment type="subcellular location">
    <subcellularLocation>
        <location evidence="1">Membrane</location>
        <topology evidence="1">Single-pass membrane protein</topology>
    </subcellularLocation>
</comment>
<reference evidence="14" key="1">
    <citation type="journal article" date="2013" name="Nature">
        <title>Draft genome of the wheat A-genome progenitor Triticum urartu.</title>
        <authorList>
            <person name="Ling H.Q."/>
            <person name="Zhao S."/>
            <person name="Liu D."/>
            <person name="Wang J."/>
            <person name="Sun H."/>
            <person name="Zhang C."/>
            <person name="Fan H."/>
            <person name="Li D."/>
            <person name="Dong L."/>
            <person name="Tao Y."/>
            <person name="Gao C."/>
            <person name="Wu H."/>
            <person name="Li Y."/>
            <person name="Cui Y."/>
            <person name="Guo X."/>
            <person name="Zheng S."/>
            <person name="Wang B."/>
            <person name="Yu K."/>
            <person name="Liang Q."/>
            <person name="Yang W."/>
            <person name="Lou X."/>
            <person name="Chen J."/>
            <person name="Feng M."/>
            <person name="Jian J."/>
            <person name="Zhang X."/>
            <person name="Luo G."/>
            <person name="Jiang Y."/>
            <person name="Liu J."/>
            <person name="Wang Z."/>
            <person name="Sha Y."/>
            <person name="Zhang B."/>
            <person name="Wu H."/>
            <person name="Tang D."/>
            <person name="Shen Q."/>
            <person name="Xue P."/>
            <person name="Zou S."/>
            <person name="Wang X."/>
            <person name="Liu X."/>
            <person name="Wang F."/>
            <person name="Yang Y."/>
            <person name="An X."/>
            <person name="Dong Z."/>
            <person name="Zhang K."/>
            <person name="Zhang X."/>
            <person name="Luo M.C."/>
            <person name="Dvorak J."/>
            <person name="Tong Y."/>
            <person name="Wang J."/>
            <person name="Yang H."/>
            <person name="Li Z."/>
            <person name="Wang D."/>
            <person name="Zhang A."/>
            <person name="Wang J."/>
        </authorList>
    </citation>
    <scope>NUCLEOTIDE SEQUENCE</scope>
    <source>
        <strain evidence="14">cv. G1812</strain>
    </source>
</reference>
<dbReference type="Pfam" id="PF00069">
    <property type="entry name" value="Pkinase"/>
    <property type="match status" value="1"/>
</dbReference>
<dbReference type="GO" id="GO:0016020">
    <property type="term" value="C:membrane"/>
    <property type="evidence" value="ECO:0007669"/>
    <property type="project" value="UniProtKB-SubCell"/>
</dbReference>
<feature type="domain" description="Protein kinase" evidence="12">
    <location>
        <begin position="23"/>
        <end position="299"/>
    </location>
</feature>
<dbReference type="GO" id="GO:0004674">
    <property type="term" value="F:protein serine/threonine kinase activity"/>
    <property type="evidence" value="ECO:0007669"/>
    <property type="project" value="UniProtKB-KW"/>
</dbReference>
<dbReference type="PANTHER" id="PTHR47974">
    <property type="entry name" value="OS07G0415500 PROTEIN"/>
    <property type="match status" value="1"/>
</dbReference>
<dbReference type="InterPro" id="IPR000719">
    <property type="entry name" value="Prot_kinase_dom"/>
</dbReference>
<evidence type="ECO:0000256" key="5">
    <source>
        <dbReference type="ARBA" id="ARBA00022741"/>
    </source>
</evidence>
<evidence type="ECO:0000256" key="2">
    <source>
        <dbReference type="ARBA" id="ARBA00022679"/>
    </source>
</evidence>
<dbReference type="Gene3D" id="1.10.510.10">
    <property type="entry name" value="Transferase(Phosphotransferase) domain 1"/>
    <property type="match status" value="1"/>
</dbReference>
<reference evidence="13" key="2">
    <citation type="submission" date="2018-03" db="EMBL/GenBank/DDBJ databases">
        <title>The Triticum urartu genome reveals the dynamic nature of wheat genome evolution.</title>
        <authorList>
            <person name="Ling H."/>
            <person name="Ma B."/>
            <person name="Shi X."/>
            <person name="Liu H."/>
            <person name="Dong L."/>
            <person name="Sun H."/>
            <person name="Cao Y."/>
            <person name="Gao Q."/>
            <person name="Zheng S."/>
            <person name="Li Y."/>
            <person name="Yu Y."/>
            <person name="Du H."/>
            <person name="Qi M."/>
            <person name="Li Y."/>
            <person name="Yu H."/>
            <person name="Cui Y."/>
            <person name="Wang N."/>
            <person name="Chen C."/>
            <person name="Wu H."/>
            <person name="Zhao Y."/>
            <person name="Zhang J."/>
            <person name="Li Y."/>
            <person name="Zhou W."/>
            <person name="Zhang B."/>
            <person name="Hu W."/>
            <person name="Eijk M."/>
            <person name="Tang J."/>
            <person name="Witsenboer H."/>
            <person name="Zhao S."/>
            <person name="Li Z."/>
            <person name="Zhang A."/>
            <person name="Wang D."/>
            <person name="Liang C."/>
        </authorList>
    </citation>
    <scope>NUCLEOTIDE SEQUENCE [LARGE SCALE GENOMIC DNA]</scope>
    <source>
        <strain evidence="13">cv. G1812</strain>
    </source>
</reference>
<keyword evidence="9" id="KW-0472">Membrane</keyword>
<evidence type="ECO:0000313" key="13">
    <source>
        <dbReference type="EnsemblPlants" id="TuG1812G0200000071.01.T01.cds309502"/>
    </source>
</evidence>
<evidence type="ECO:0000256" key="9">
    <source>
        <dbReference type="ARBA" id="ARBA00023136"/>
    </source>
</evidence>
<evidence type="ECO:0000256" key="8">
    <source>
        <dbReference type="ARBA" id="ARBA00022989"/>
    </source>
</evidence>
<accession>A0A8R7P8P8</accession>
<comment type="similarity">
    <text evidence="11">Belongs to the protein kinase superfamily.</text>
</comment>
<dbReference type="PANTHER" id="PTHR47974:SF19">
    <property type="entry name" value="RECEPTOR-LIKE SERINE_THREONINE-PROTEIN KINASE"/>
    <property type="match status" value="1"/>
</dbReference>
<evidence type="ECO:0000256" key="1">
    <source>
        <dbReference type="ARBA" id="ARBA00004167"/>
    </source>
</evidence>